<evidence type="ECO:0000313" key="3">
    <source>
        <dbReference type="Proteomes" id="UP000194761"/>
    </source>
</evidence>
<gene>
    <name evidence="2" type="ORF">CA984_03840</name>
</gene>
<comment type="caution">
    <text evidence="2">The sequence shown here is derived from an EMBL/GenBank/DDBJ whole genome shotgun (WGS) entry which is preliminary data.</text>
</comment>
<dbReference type="RefSeq" id="WP_086568160.1">
    <property type="nucleotide sequence ID" value="NZ_NGFP01000010.1"/>
</dbReference>
<organism evidence="2 3">
    <name type="scientific">Streptosporangium minutum</name>
    <dbReference type="NCBI Taxonomy" id="569862"/>
    <lineage>
        <taxon>Bacteria</taxon>
        <taxon>Bacillati</taxon>
        <taxon>Actinomycetota</taxon>
        <taxon>Actinomycetes</taxon>
        <taxon>Streptosporangiales</taxon>
        <taxon>Streptosporangiaceae</taxon>
        <taxon>Streptosporangium</taxon>
    </lineage>
</organism>
<accession>A0A243RVH5</accession>
<evidence type="ECO:0000313" key="2">
    <source>
        <dbReference type="EMBL" id="OUC99182.1"/>
    </source>
</evidence>
<reference evidence="2 3" key="1">
    <citation type="submission" date="2017-05" db="EMBL/GenBank/DDBJ databases">
        <title>Biotechnological potential of actinobacteria isolated from South African environments.</title>
        <authorList>
            <person name="Le Roes-Hill M."/>
            <person name="Prins A."/>
            <person name="Durrell K.A."/>
        </authorList>
    </citation>
    <scope>NUCLEOTIDE SEQUENCE [LARGE SCALE GENOMIC DNA]</scope>
    <source>
        <strain evidence="2">M26</strain>
    </source>
</reference>
<protein>
    <submittedName>
        <fullName evidence="2">Uncharacterized protein</fullName>
    </submittedName>
</protein>
<name>A0A243RVH5_9ACTN</name>
<feature type="region of interest" description="Disordered" evidence="1">
    <location>
        <begin position="1"/>
        <end position="39"/>
    </location>
</feature>
<sequence>MTDVKPRKSPAGAAKKRERHTLSAQRGNDVAGTAQAPRRKELEERAALALFDQAQRLDGVAASTHETGTRDTVREVVQDLLAHAEPVRATIASKILGVDEKTVRAWVKEGLLIPVREKPRLMLEAERLYTVATLVQDLRRDGHARNLVESVWYRLQDRGLLENDQLIDGLRQMERGEGRPWREIKAEWSSKNSEPAAGED</sequence>
<keyword evidence="3" id="KW-1185">Reference proteome</keyword>
<dbReference type="Proteomes" id="UP000194761">
    <property type="component" value="Unassembled WGS sequence"/>
</dbReference>
<dbReference type="AlphaFoldDB" id="A0A243RVH5"/>
<evidence type="ECO:0000256" key="1">
    <source>
        <dbReference type="SAM" id="MobiDB-lite"/>
    </source>
</evidence>
<proteinExistence type="predicted"/>
<dbReference type="EMBL" id="NGFP01000010">
    <property type="protein sequence ID" value="OUC99182.1"/>
    <property type="molecule type" value="Genomic_DNA"/>
</dbReference>
<feature type="region of interest" description="Disordered" evidence="1">
    <location>
        <begin position="181"/>
        <end position="200"/>
    </location>
</feature>